<accession>A0ABS9IPZ6</accession>
<reference evidence="2 3" key="1">
    <citation type="submission" date="2022-01" db="EMBL/GenBank/DDBJ databases">
        <authorList>
            <person name="Huang Y."/>
        </authorList>
    </citation>
    <scope>NUCLEOTIDE SEQUENCE [LARGE SCALE GENOMIC DNA]</scope>
    <source>
        <strain evidence="2 3">HY366</strain>
    </source>
</reference>
<dbReference type="InterPro" id="IPR037401">
    <property type="entry name" value="SnoaL-like"/>
</dbReference>
<dbReference type="Gene3D" id="3.10.450.50">
    <property type="match status" value="1"/>
</dbReference>
<organism evidence="2 3">
    <name type="scientific">Gordonia liuliyuniae</name>
    <dbReference type="NCBI Taxonomy" id="2911517"/>
    <lineage>
        <taxon>Bacteria</taxon>
        <taxon>Bacillati</taxon>
        <taxon>Actinomycetota</taxon>
        <taxon>Actinomycetes</taxon>
        <taxon>Mycobacteriales</taxon>
        <taxon>Gordoniaceae</taxon>
        <taxon>Gordonia</taxon>
    </lineage>
</organism>
<dbReference type="Pfam" id="PF13577">
    <property type="entry name" value="SnoaL_4"/>
    <property type="match status" value="1"/>
</dbReference>
<dbReference type="SUPFAM" id="SSF54427">
    <property type="entry name" value="NTF2-like"/>
    <property type="match status" value="1"/>
</dbReference>
<proteinExistence type="predicted"/>
<dbReference type="CDD" id="cd00531">
    <property type="entry name" value="NTF2_like"/>
    <property type="match status" value="1"/>
</dbReference>
<dbReference type="InterPro" id="IPR032710">
    <property type="entry name" value="NTF2-like_dom_sf"/>
</dbReference>
<evidence type="ECO:0000259" key="1">
    <source>
        <dbReference type="Pfam" id="PF13577"/>
    </source>
</evidence>
<feature type="domain" description="SnoaL-like" evidence="1">
    <location>
        <begin position="5"/>
        <end position="143"/>
    </location>
</feature>
<evidence type="ECO:0000313" key="2">
    <source>
        <dbReference type="EMBL" id="MCF8587617.1"/>
    </source>
</evidence>
<protein>
    <submittedName>
        <fullName evidence="2">Nuclear transport factor 2 family protein</fullName>
    </submittedName>
</protein>
<dbReference type="Proteomes" id="UP001200110">
    <property type="component" value="Unassembled WGS sequence"/>
</dbReference>
<comment type="caution">
    <text evidence="2">The sequence shown here is derived from an EMBL/GenBank/DDBJ whole genome shotgun (WGS) entry which is preliminary data.</text>
</comment>
<keyword evidence="3" id="KW-1185">Reference proteome</keyword>
<dbReference type="EMBL" id="JAKKOR010000002">
    <property type="protein sequence ID" value="MCF8587617.1"/>
    <property type="molecule type" value="Genomic_DNA"/>
</dbReference>
<name>A0ABS9IPZ6_9ACTN</name>
<gene>
    <name evidence="2" type="ORF">L5G33_03935</name>
</gene>
<evidence type="ECO:0000313" key="3">
    <source>
        <dbReference type="Proteomes" id="UP001200110"/>
    </source>
</evidence>
<sequence>MTIDELLQIEEIRQLRIGYSNYFDGHDVAGLTTLFCEDAVCEFPEEYGGDWIGRDTIIANFTRELDRLGEPYDTMHVVTNPWITLTGSDSAHGRCYLIDLLTRQKAGSGHCTTTGGHANPLYYLGMYEDDYRKEGGVWKFARIKLPFFWPDRTFESVKHPD</sequence>
<dbReference type="RefSeq" id="WP_236996846.1">
    <property type="nucleotide sequence ID" value="NZ_JAKKOR010000002.1"/>
</dbReference>